<dbReference type="Proteomes" id="UP001596958">
    <property type="component" value="Unassembled WGS sequence"/>
</dbReference>
<comment type="caution">
    <text evidence="1">The sequence shown here is derived from an EMBL/GenBank/DDBJ whole genome shotgun (WGS) entry which is preliminary data.</text>
</comment>
<evidence type="ECO:0000313" key="2">
    <source>
        <dbReference type="Proteomes" id="UP001596958"/>
    </source>
</evidence>
<organism evidence="1 2">
    <name type="scientific">Mucilaginibacter calamicampi</name>
    <dbReference type="NCBI Taxonomy" id="1302352"/>
    <lineage>
        <taxon>Bacteria</taxon>
        <taxon>Pseudomonadati</taxon>
        <taxon>Bacteroidota</taxon>
        <taxon>Sphingobacteriia</taxon>
        <taxon>Sphingobacteriales</taxon>
        <taxon>Sphingobacteriaceae</taxon>
        <taxon>Mucilaginibacter</taxon>
    </lineage>
</organism>
<evidence type="ECO:0000313" key="1">
    <source>
        <dbReference type="EMBL" id="MFD0749441.1"/>
    </source>
</evidence>
<dbReference type="GO" id="GO:0016491">
    <property type="term" value="F:oxidoreductase activity"/>
    <property type="evidence" value="ECO:0007669"/>
    <property type="project" value="UniProtKB-KW"/>
</dbReference>
<keyword evidence="1" id="KW-0560">Oxidoreductase</keyword>
<protein>
    <submittedName>
        <fullName evidence="1">Gluconate 2-dehydrogenase subunit 3 family protein</fullName>
        <ecNumber evidence="1">1.-.-.-</ecNumber>
    </submittedName>
</protein>
<reference evidence="2" key="1">
    <citation type="journal article" date="2019" name="Int. J. Syst. Evol. Microbiol.">
        <title>The Global Catalogue of Microorganisms (GCM) 10K type strain sequencing project: providing services to taxonomists for standard genome sequencing and annotation.</title>
        <authorList>
            <consortium name="The Broad Institute Genomics Platform"/>
            <consortium name="The Broad Institute Genome Sequencing Center for Infectious Disease"/>
            <person name="Wu L."/>
            <person name="Ma J."/>
        </authorList>
    </citation>
    <scope>NUCLEOTIDE SEQUENCE [LARGE SCALE GENOMIC DNA]</scope>
    <source>
        <strain evidence="2">CCUG 63418</strain>
    </source>
</reference>
<keyword evidence="2" id="KW-1185">Reference proteome</keyword>
<dbReference type="InterPro" id="IPR027056">
    <property type="entry name" value="Gluconate_2DH_su3"/>
</dbReference>
<name>A0ABW2YSM7_9SPHI</name>
<gene>
    <name evidence="1" type="ORF">ACFQZS_04760</name>
</gene>
<dbReference type="Pfam" id="PF13618">
    <property type="entry name" value="Gluconate_2-dh3"/>
    <property type="match status" value="1"/>
</dbReference>
<dbReference type="RefSeq" id="WP_377097805.1">
    <property type="nucleotide sequence ID" value="NZ_JBHTHU010000002.1"/>
</dbReference>
<dbReference type="EC" id="1.-.-.-" evidence="1"/>
<sequence length="191" mass="21341">MKRKTAIKSIVAIVTLGGASGALYNFLTPGKAIPLSDLSKKKPLIAELAETIIPRTHTPGAKDAHVEDYIIKMIAENTDPKMQRSFLAGLYAVDHYAMDEYKKLFTNCASDEKNKILKHFEDKATYPFDLLNRANRKFLGAPFFFHLRDLTVEGYCTSLAGATQGMAYDYIPVTFEACIPLQKNQLAWSTK</sequence>
<accession>A0ABW2YSM7</accession>
<proteinExistence type="predicted"/>
<dbReference type="EMBL" id="JBHTHU010000002">
    <property type="protein sequence ID" value="MFD0749441.1"/>
    <property type="molecule type" value="Genomic_DNA"/>
</dbReference>